<accession>W6N8C3</accession>
<organism evidence="2 3">
    <name type="scientific">Clostridium tyrobutyricum DIVETGP</name>
    <dbReference type="NCBI Taxonomy" id="1408889"/>
    <lineage>
        <taxon>Bacteria</taxon>
        <taxon>Bacillati</taxon>
        <taxon>Bacillota</taxon>
        <taxon>Clostridia</taxon>
        <taxon>Eubacteriales</taxon>
        <taxon>Clostridiaceae</taxon>
        <taxon>Clostridium</taxon>
    </lineage>
</organism>
<dbReference type="OrthoDB" id="9767044at2"/>
<dbReference type="Pfam" id="PF00148">
    <property type="entry name" value="Oxidored_nitro"/>
    <property type="match status" value="1"/>
</dbReference>
<gene>
    <name evidence="2" type="ORF">CTDIVETGP_2881</name>
</gene>
<dbReference type="Proteomes" id="UP000019482">
    <property type="component" value="Unassembled WGS sequence"/>
</dbReference>
<evidence type="ECO:0000313" key="2">
    <source>
        <dbReference type="EMBL" id="CDL92811.1"/>
    </source>
</evidence>
<dbReference type="PANTHER" id="PTHR42956:SF1">
    <property type="entry name" value="NITROGENASE IRON-MOLYBDENUM COFACTOR BIOSYNTHESIS PROTEIN NIFE"/>
    <property type="match status" value="1"/>
</dbReference>
<dbReference type="InterPro" id="IPR049939">
    <property type="entry name" value="NifE-like"/>
</dbReference>
<keyword evidence="3" id="KW-1185">Reference proteome</keyword>
<keyword evidence="2" id="KW-0560">Oxidoreductase</keyword>
<dbReference type="GO" id="GO:0016163">
    <property type="term" value="F:nitrogenase activity"/>
    <property type="evidence" value="ECO:0007669"/>
    <property type="project" value="UniProtKB-EC"/>
</dbReference>
<comment type="caution">
    <text evidence="2">The sequence shown here is derived from an EMBL/GenBank/DDBJ whole genome shotgun (WGS) entry which is preliminary data.</text>
</comment>
<evidence type="ECO:0000259" key="1">
    <source>
        <dbReference type="Pfam" id="PF00148"/>
    </source>
</evidence>
<dbReference type="SUPFAM" id="SSF53807">
    <property type="entry name" value="Helical backbone' metal receptor"/>
    <property type="match status" value="1"/>
</dbReference>
<protein>
    <submittedName>
        <fullName evidence="2">Nitrogenase (Molybdenum-iron) alpha chain</fullName>
        <ecNumber evidence="2">1.18.6.1</ecNumber>
    </submittedName>
</protein>
<dbReference type="GeneID" id="29418445"/>
<reference evidence="2 3" key="1">
    <citation type="journal article" date="2015" name="Genome Announc.">
        <title>Draft Genome Sequence of Clostridium tyrobutyricum Strain DIVETGP, Isolated from Cow's Milk for Grana Padano Production.</title>
        <authorList>
            <person name="Soggiu A."/>
            <person name="Piras C."/>
            <person name="Gaiarsa S."/>
            <person name="Sassera D."/>
            <person name="Roncada P."/>
            <person name="Bendixen E."/>
            <person name="Brasca M."/>
            <person name="Bonizzi L."/>
        </authorList>
    </citation>
    <scope>NUCLEOTIDE SEQUENCE [LARGE SCALE GENOMIC DNA]</scope>
    <source>
        <strain evidence="2 3">DIVETGP</strain>
    </source>
</reference>
<proteinExistence type="predicted"/>
<dbReference type="EC" id="1.18.6.1" evidence="2"/>
<name>W6N8C3_CLOTY</name>
<dbReference type="Gene3D" id="3.40.50.1980">
    <property type="entry name" value="Nitrogenase molybdenum iron protein domain"/>
    <property type="match status" value="3"/>
</dbReference>
<feature type="domain" description="Nitrogenase/oxidoreductase component 1" evidence="1">
    <location>
        <begin position="78"/>
        <end position="475"/>
    </location>
</feature>
<dbReference type="PANTHER" id="PTHR42956">
    <property type="entry name" value="NITROGENASE IRON-MOLYBDENUM COFACTOR BIOSYNTHESIS PROTEIN NIFE"/>
    <property type="match status" value="1"/>
</dbReference>
<evidence type="ECO:0000313" key="3">
    <source>
        <dbReference type="Proteomes" id="UP000019482"/>
    </source>
</evidence>
<dbReference type="RefSeq" id="WP_017894496.1">
    <property type="nucleotide sequence ID" value="NZ_CBXI010000044.1"/>
</dbReference>
<dbReference type="AlphaFoldDB" id="W6N8C3"/>
<dbReference type="EMBL" id="CBXI010000044">
    <property type="protein sequence ID" value="CDL92811.1"/>
    <property type="molecule type" value="Genomic_DNA"/>
</dbReference>
<sequence length="521" mass="58486">MGRVKKINLDLVDVENREKRLGTITAWDGTASSLVKESDYQVRALRREKKCSGKNGSGCRLCELKMPFNQQTMCSQSIVACQVGNIPDAILIEHSSIGCSAAHPRFNVGYRIGLMRRGKKIQNIQVVSTNLLEKDMVFGASQKLKQSIQDAWERFRPKAIFISAACATALIGEDIVSVAKNAEDELGIPVIPLACEGFRSKHWSTGFDISQHGILRQIVNKNPKKQKNLINIVALWGTDYFSEMLNPIGLRVNYMIDMATVDELKQASEAAASATFCYTLGSYMAAALEQEYGVPEIKAPQPYGFIGTDTWLREIGKIVHKENEVEKFIEKEHKRVHPKIDELKEKFKGIKGFVATGSAYSHGIISVLKELGIEVDGSVVFHHDPVYDSGDDRQDTLKHLVDNYGDVEHFTVSKTQQFQFYGLLRRVKPDFIIIRHNGLAPLAAKVGIPAFALGDEHLPFGYEGIIRLGEALLEVLAHKKFGQNLSRHVKLPYTKWWLDQQDPFILAKHPEILDEKEKQEV</sequence>
<dbReference type="InterPro" id="IPR000510">
    <property type="entry name" value="Nase/OxRdtase_comp1"/>
</dbReference>